<dbReference type="SUPFAM" id="SSF55729">
    <property type="entry name" value="Acyl-CoA N-acyltransferases (Nat)"/>
    <property type="match status" value="1"/>
</dbReference>
<proteinExistence type="predicted"/>
<dbReference type="EMBL" id="AP024238">
    <property type="protein sequence ID" value="BCO27882.1"/>
    <property type="molecule type" value="Genomic_DNA"/>
</dbReference>
<keyword evidence="1" id="KW-0808">Transferase</keyword>
<evidence type="ECO:0000256" key="1">
    <source>
        <dbReference type="ARBA" id="ARBA00022679"/>
    </source>
</evidence>
<evidence type="ECO:0000313" key="4">
    <source>
        <dbReference type="EMBL" id="BCO27882.1"/>
    </source>
</evidence>
<reference evidence="4 5" key="1">
    <citation type="journal article" date="2021" name="Microbiol. Spectr.">
        <title>A Single Bacterium Capable of Oxidation and Reduction of Iron at Circumneutral pH.</title>
        <authorList>
            <person name="Kato S."/>
            <person name="Ohkuma M."/>
        </authorList>
    </citation>
    <scope>NUCLEOTIDE SEQUENCE [LARGE SCALE GENOMIC DNA]</scope>
    <source>
        <strain evidence="4 5">MIZ03</strain>
    </source>
</reference>
<evidence type="ECO:0000313" key="5">
    <source>
        <dbReference type="Proteomes" id="UP000824366"/>
    </source>
</evidence>
<keyword evidence="5" id="KW-1185">Reference proteome</keyword>
<evidence type="ECO:0000256" key="2">
    <source>
        <dbReference type="ARBA" id="ARBA00023315"/>
    </source>
</evidence>
<name>A0ABN6D770_9BURK</name>
<dbReference type="InterPro" id="IPR000182">
    <property type="entry name" value="GNAT_dom"/>
</dbReference>
<dbReference type="InterPro" id="IPR016181">
    <property type="entry name" value="Acyl_CoA_acyltransferase"/>
</dbReference>
<dbReference type="RefSeq" id="WP_223903888.1">
    <property type="nucleotide sequence ID" value="NZ_AP024238.1"/>
</dbReference>
<dbReference type="Gene3D" id="3.40.630.30">
    <property type="match status" value="1"/>
</dbReference>
<feature type="domain" description="N-acetyltransferase" evidence="3">
    <location>
        <begin position="48"/>
        <end position="149"/>
    </location>
</feature>
<protein>
    <recommendedName>
        <fullName evidence="3">N-acetyltransferase domain-containing protein</fullName>
    </recommendedName>
</protein>
<dbReference type="PANTHER" id="PTHR43877">
    <property type="entry name" value="AMINOALKYLPHOSPHONATE N-ACETYLTRANSFERASE-RELATED-RELATED"/>
    <property type="match status" value="1"/>
</dbReference>
<accession>A0ABN6D770</accession>
<dbReference type="InterPro" id="IPR050832">
    <property type="entry name" value="Bact_Acetyltransf"/>
</dbReference>
<gene>
    <name evidence="4" type="ORF">MIZ03_2773</name>
</gene>
<organism evidence="4 5">
    <name type="scientific">Rhodoferax lithotrophicus</name>
    <dbReference type="NCBI Taxonomy" id="2798804"/>
    <lineage>
        <taxon>Bacteria</taxon>
        <taxon>Pseudomonadati</taxon>
        <taxon>Pseudomonadota</taxon>
        <taxon>Betaproteobacteria</taxon>
        <taxon>Burkholderiales</taxon>
        <taxon>Comamonadaceae</taxon>
        <taxon>Rhodoferax</taxon>
    </lineage>
</organism>
<dbReference type="Pfam" id="PF00583">
    <property type="entry name" value="Acetyltransf_1"/>
    <property type="match status" value="1"/>
</dbReference>
<evidence type="ECO:0000259" key="3">
    <source>
        <dbReference type="Pfam" id="PF00583"/>
    </source>
</evidence>
<dbReference type="CDD" id="cd04301">
    <property type="entry name" value="NAT_SF"/>
    <property type="match status" value="1"/>
</dbReference>
<keyword evidence="2" id="KW-0012">Acyltransferase</keyword>
<dbReference type="Proteomes" id="UP000824366">
    <property type="component" value="Chromosome"/>
</dbReference>
<sequence length="176" mass="19712">MSDFSIIEVRPAKERDAQAIAQIQASAAQAAFKAQFPGETMPEFDSLKKSQAYWREAIEFGDPQVLVAVMDGEVVGFVGFDRSRDPKTPATMGEIWALYARPSHWGQGAGLALWDGAREGLMEEGCTKVTAWVPLGYERALRFFDMAGFKREMTSIKTVQLGLTRIEEIRFKRDLN</sequence>